<feature type="transmembrane region" description="Helical" evidence="6">
    <location>
        <begin position="98"/>
        <end position="115"/>
    </location>
</feature>
<keyword evidence="4 6" id="KW-1133">Transmembrane helix</keyword>
<evidence type="ECO:0000256" key="4">
    <source>
        <dbReference type="ARBA" id="ARBA00022989"/>
    </source>
</evidence>
<organism evidence="7">
    <name type="scientific">marine sediment metagenome</name>
    <dbReference type="NCBI Taxonomy" id="412755"/>
    <lineage>
        <taxon>unclassified sequences</taxon>
        <taxon>metagenomes</taxon>
        <taxon>ecological metagenomes</taxon>
    </lineage>
</organism>
<dbReference type="AlphaFoldDB" id="X1IAD7"/>
<feature type="transmembrane region" description="Helical" evidence="6">
    <location>
        <begin position="122"/>
        <end position="142"/>
    </location>
</feature>
<gene>
    <name evidence="7" type="ORF">S03H2_40176</name>
</gene>
<dbReference type="PANTHER" id="PTHR30294:SF29">
    <property type="entry name" value="MULTIDRUG ABC TRANSPORTER PERMEASE YBHS-RELATED"/>
    <property type="match status" value="1"/>
</dbReference>
<dbReference type="GO" id="GO:0005886">
    <property type="term" value="C:plasma membrane"/>
    <property type="evidence" value="ECO:0007669"/>
    <property type="project" value="UniProtKB-SubCell"/>
</dbReference>
<feature type="transmembrane region" description="Helical" evidence="6">
    <location>
        <begin position="39"/>
        <end position="63"/>
    </location>
</feature>
<evidence type="ECO:0000256" key="6">
    <source>
        <dbReference type="SAM" id="Phobius"/>
    </source>
</evidence>
<protein>
    <recommendedName>
        <fullName evidence="8">ABC-2 type transporter domain-containing protein</fullName>
    </recommendedName>
</protein>
<evidence type="ECO:0008006" key="8">
    <source>
        <dbReference type="Google" id="ProtNLM"/>
    </source>
</evidence>
<keyword evidence="5 6" id="KW-0472">Membrane</keyword>
<feature type="transmembrane region" description="Helical" evidence="6">
    <location>
        <begin position="70"/>
        <end position="92"/>
    </location>
</feature>
<feature type="non-terminal residue" evidence="7">
    <location>
        <position position="1"/>
    </location>
</feature>
<accession>X1IAD7</accession>
<evidence type="ECO:0000256" key="2">
    <source>
        <dbReference type="ARBA" id="ARBA00022475"/>
    </source>
</evidence>
<dbReference type="InterPro" id="IPR051449">
    <property type="entry name" value="ABC-2_transporter_component"/>
</dbReference>
<proteinExistence type="predicted"/>
<dbReference type="EMBL" id="BARU01024892">
    <property type="protein sequence ID" value="GAH54518.1"/>
    <property type="molecule type" value="Genomic_DNA"/>
</dbReference>
<comment type="caution">
    <text evidence="7">The sequence shown here is derived from an EMBL/GenBank/DDBJ whole genome shotgun (WGS) entry which is preliminary data.</text>
</comment>
<dbReference type="PANTHER" id="PTHR30294">
    <property type="entry name" value="MEMBRANE COMPONENT OF ABC TRANSPORTER YHHJ-RELATED"/>
    <property type="match status" value="1"/>
</dbReference>
<keyword evidence="2" id="KW-1003">Cell membrane</keyword>
<evidence type="ECO:0000313" key="7">
    <source>
        <dbReference type="EMBL" id="GAH54518.1"/>
    </source>
</evidence>
<dbReference type="Pfam" id="PF12679">
    <property type="entry name" value="ABC2_membrane_2"/>
    <property type="match status" value="1"/>
</dbReference>
<feature type="transmembrane region" description="Helical" evidence="6">
    <location>
        <begin position="154"/>
        <end position="172"/>
    </location>
</feature>
<reference evidence="7" key="1">
    <citation type="journal article" date="2014" name="Front. Microbiol.">
        <title>High frequency of phylogenetically diverse reductive dehalogenase-homologous genes in deep subseafloor sedimentary metagenomes.</title>
        <authorList>
            <person name="Kawai M."/>
            <person name="Futagami T."/>
            <person name="Toyoda A."/>
            <person name="Takaki Y."/>
            <person name="Nishi S."/>
            <person name="Hori S."/>
            <person name="Arai W."/>
            <person name="Tsubouchi T."/>
            <person name="Morono Y."/>
            <person name="Uchiyama I."/>
            <person name="Ito T."/>
            <person name="Fujiyama A."/>
            <person name="Inagaki F."/>
            <person name="Takami H."/>
        </authorList>
    </citation>
    <scope>NUCLEOTIDE SEQUENCE</scope>
    <source>
        <strain evidence="7">Expedition CK06-06</strain>
    </source>
</reference>
<name>X1IAD7_9ZZZZ</name>
<comment type="subcellular location">
    <subcellularLocation>
        <location evidence="1">Cell membrane</location>
        <topology evidence="1">Multi-pass membrane protein</topology>
    </subcellularLocation>
</comment>
<keyword evidence="3 6" id="KW-0812">Transmembrane</keyword>
<dbReference type="GO" id="GO:0140359">
    <property type="term" value="F:ABC-type transporter activity"/>
    <property type="evidence" value="ECO:0007669"/>
    <property type="project" value="InterPro"/>
</dbReference>
<evidence type="ECO:0000256" key="3">
    <source>
        <dbReference type="ARBA" id="ARBA00022692"/>
    </source>
</evidence>
<evidence type="ECO:0000256" key="5">
    <source>
        <dbReference type="ARBA" id="ARBA00023136"/>
    </source>
</evidence>
<sequence>LFFIPAVTMGLIAREKSSGTMELLVTLPLEDWEVVVGKYLAAVALIAVGLLYTLFHFITLTFVGTNIDLGAIFTGYLGLLLAAGVYAAAGIFCSAVTGNQITAFILGFLIVFVFFMMDKVLFFIPGFLAGTVQYVSVGYHLSNISRGVIDSRNLVYFLTVIAVFLILAVRVLEIRKWR</sequence>
<evidence type="ECO:0000256" key="1">
    <source>
        <dbReference type="ARBA" id="ARBA00004651"/>
    </source>
</evidence>